<dbReference type="SUPFAM" id="SSF55424">
    <property type="entry name" value="FAD/NAD-linked reductases, dimerisation (C-terminal) domain"/>
    <property type="match status" value="1"/>
</dbReference>
<dbReference type="InterPro" id="IPR006258">
    <property type="entry name" value="Lipoamide_DH"/>
</dbReference>
<name>A0A7I7Y2I0_9MYCO</name>
<dbReference type="InterPro" id="IPR036188">
    <property type="entry name" value="FAD/NAD-bd_sf"/>
</dbReference>
<dbReference type="EMBL" id="AP022612">
    <property type="protein sequence ID" value="BBZ35779.1"/>
    <property type="molecule type" value="Genomic_DNA"/>
</dbReference>
<dbReference type="Proteomes" id="UP000466931">
    <property type="component" value="Chromosome"/>
</dbReference>
<comment type="catalytic activity">
    <reaction evidence="12 16">
        <text>N(6)-[(R)-dihydrolipoyl]-L-lysyl-[protein] + NAD(+) = N(6)-[(R)-lipoyl]-L-lysyl-[protein] + NADH + H(+)</text>
        <dbReference type="Rhea" id="RHEA:15045"/>
        <dbReference type="Rhea" id="RHEA-COMP:10474"/>
        <dbReference type="Rhea" id="RHEA-COMP:10475"/>
        <dbReference type="ChEBI" id="CHEBI:15378"/>
        <dbReference type="ChEBI" id="CHEBI:57540"/>
        <dbReference type="ChEBI" id="CHEBI:57945"/>
        <dbReference type="ChEBI" id="CHEBI:83099"/>
        <dbReference type="ChEBI" id="CHEBI:83100"/>
        <dbReference type="EC" id="1.8.1.4"/>
    </reaction>
</comment>
<evidence type="ECO:0000256" key="12">
    <source>
        <dbReference type="ARBA" id="ARBA00049187"/>
    </source>
</evidence>
<keyword evidence="7 14" id="KW-0274">FAD</keyword>
<feature type="disulfide bond" description="Redox-active" evidence="15">
    <location>
        <begin position="44"/>
        <end position="49"/>
    </location>
</feature>
<dbReference type="Pfam" id="PF02852">
    <property type="entry name" value="Pyr_redox_dim"/>
    <property type="match status" value="1"/>
</dbReference>
<feature type="binding site" evidence="14">
    <location>
        <begin position="140"/>
        <end position="142"/>
    </location>
    <ligand>
        <name>FAD</name>
        <dbReference type="ChEBI" id="CHEBI:57692"/>
    </ligand>
</feature>
<feature type="binding site" evidence="14">
    <location>
        <position position="263"/>
    </location>
    <ligand>
        <name>NAD(+)</name>
        <dbReference type="ChEBI" id="CHEBI:57540"/>
    </ligand>
</feature>
<dbReference type="InterPro" id="IPR023753">
    <property type="entry name" value="FAD/NAD-binding_dom"/>
</dbReference>
<dbReference type="AlphaFoldDB" id="A0A7I7Y2I0"/>
<dbReference type="InterPro" id="IPR004099">
    <property type="entry name" value="Pyr_nucl-diS_OxRdtase_dimer"/>
</dbReference>
<sequence length="459" mass="47691">MTTQKNSDVLILGGGPAGYSCALRASQLGLSVTLIEADRLGGTCLHRGCIPTKALLHTAEVADTTRAAVDVGVRARFDGVDMAAAQAYKNAVVTRLHRGLEGLVTSRKVTVVTGTGRYLGGRRVEVDGAVLSGDAVVLATGSTPRQVPELAFGGRILRSDEALELTDVPRTALVVGGGVIGVEFASLWTSLGSSVTVVESLPRLLAGEDAWASDILQRTLRGRGVTVRTGITITGATQTEDGVTVGTEDGDTMTAEVVLVAAGREPRSQALAEAGIAVHRGFVRVDARLESNHPGVYAIGDLVAGHQLAHRGFAHGIFVAEVIAGRDPVPVTEHLIPRITYSHPEVASVGLTETAARAEYGEVTTTVYGLSGNGRSQILRTSGGIKVIRRGPADADGPVVGIHCVGDRVGELIGEAQLIVGWEATPADVRPHLHAHPTQNEALGEALLAMSGAPLHTHS</sequence>
<keyword evidence="8 16" id="KW-0560">Oxidoreductase</keyword>
<dbReference type="GO" id="GO:0004148">
    <property type="term" value="F:dihydrolipoyl dehydrogenase (NADH) activity"/>
    <property type="evidence" value="ECO:0007669"/>
    <property type="project" value="UniProtKB-EC"/>
</dbReference>
<dbReference type="InterPro" id="IPR012999">
    <property type="entry name" value="Pyr_OxRdtase_I_AS"/>
</dbReference>
<evidence type="ECO:0000256" key="8">
    <source>
        <dbReference type="ARBA" id="ARBA00023002"/>
    </source>
</evidence>
<dbReference type="InterPro" id="IPR050151">
    <property type="entry name" value="Class-I_Pyr_Nuc-Dis_Oxidored"/>
</dbReference>
<dbReference type="InterPro" id="IPR016156">
    <property type="entry name" value="FAD/NAD-linked_Rdtase_dimer_sf"/>
</dbReference>
<dbReference type="RefSeq" id="WP_085151834.1">
    <property type="nucleotide sequence ID" value="NZ_AP022612.1"/>
</dbReference>
<keyword evidence="5" id="KW-0963">Cytoplasm</keyword>
<evidence type="ECO:0000256" key="7">
    <source>
        <dbReference type="ARBA" id="ARBA00022827"/>
    </source>
</evidence>
<evidence type="ECO:0000256" key="6">
    <source>
        <dbReference type="ARBA" id="ARBA00022630"/>
    </source>
</evidence>
<feature type="binding site" evidence="14">
    <location>
        <position position="199"/>
    </location>
    <ligand>
        <name>NAD(+)</name>
        <dbReference type="ChEBI" id="CHEBI:57540"/>
    </ligand>
</feature>
<dbReference type="GO" id="GO:0005737">
    <property type="term" value="C:cytoplasm"/>
    <property type="evidence" value="ECO:0007669"/>
    <property type="project" value="UniProtKB-SubCell"/>
</dbReference>
<dbReference type="PROSITE" id="PS51257">
    <property type="entry name" value="PROKAR_LIPOPROTEIN"/>
    <property type="match status" value="1"/>
</dbReference>
<feature type="binding site" evidence="14">
    <location>
        <position position="53"/>
    </location>
    <ligand>
        <name>FAD</name>
        <dbReference type="ChEBI" id="CHEBI:57692"/>
    </ligand>
</feature>
<evidence type="ECO:0000256" key="16">
    <source>
        <dbReference type="RuleBase" id="RU003692"/>
    </source>
</evidence>
<dbReference type="PRINTS" id="PR00368">
    <property type="entry name" value="FADPNR"/>
</dbReference>
<comment type="cofactor">
    <cofactor evidence="14 16">
        <name>FAD</name>
        <dbReference type="ChEBI" id="CHEBI:57692"/>
    </cofactor>
    <text evidence="14 16">Binds 1 FAD per subunit.</text>
</comment>
<evidence type="ECO:0000256" key="10">
    <source>
        <dbReference type="ARBA" id="ARBA00023157"/>
    </source>
</evidence>
<dbReference type="SUPFAM" id="SSF51905">
    <property type="entry name" value="FAD/NAD(P)-binding domain"/>
    <property type="match status" value="1"/>
</dbReference>
<comment type="subcellular location">
    <subcellularLocation>
        <location evidence="1">Cytoplasm</location>
    </subcellularLocation>
</comment>
<evidence type="ECO:0000313" key="17">
    <source>
        <dbReference type="EMBL" id="BBZ35779.1"/>
    </source>
</evidence>
<evidence type="ECO:0000256" key="3">
    <source>
        <dbReference type="ARBA" id="ARBA00012608"/>
    </source>
</evidence>
<feature type="binding site" evidence="14">
    <location>
        <begin position="176"/>
        <end position="183"/>
    </location>
    <ligand>
        <name>NAD(+)</name>
        <dbReference type="ChEBI" id="CHEBI:57540"/>
    </ligand>
</feature>
<dbReference type="Gene3D" id="3.30.390.30">
    <property type="match status" value="1"/>
</dbReference>
<feature type="active site" description="Proton acceptor" evidence="13">
    <location>
        <position position="436"/>
    </location>
</feature>
<dbReference type="PROSITE" id="PS00076">
    <property type="entry name" value="PYRIDINE_REDOX_1"/>
    <property type="match status" value="1"/>
</dbReference>
<keyword evidence="14" id="KW-0547">Nucleotide-binding</keyword>
<dbReference type="PRINTS" id="PR00411">
    <property type="entry name" value="PNDRDTASEI"/>
</dbReference>
<evidence type="ECO:0000256" key="5">
    <source>
        <dbReference type="ARBA" id="ARBA00022490"/>
    </source>
</evidence>
<evidence type="ECO:0000256" key="1">
    <source>
        <dbReference type="ARBA" id="ARBA00004496"/>
    </source>
</evidence>
<evidence type="ECO:0000256" key="2">
    <source>
        <dbReference type="ARBA" id="ARBA00007532"/>
    </source>
</evidence>
<dbReference type="PANTHER" id="PTHR22912:SF217">
    <property type="entry name" value="DIHYDROLIPOYL DEHYDROGENASE"/>
    <property type="match status" value="1"/>
</dbReference>
<feature type="binding site" evidence="14">
    <location>
        <position position="116"/>
    </location>
    <ligand>
        <name>FAD</name>
        <dbReference type="ChEBI" id="CHEBI:57692"/>
    </ligand>
</feature>
<dbReference type="Gene3D" id="3.50.50.60">
    <property type="entry name" value="FAD/NAD(P)-binding domain"/>
    <property type="match status" value="2"/>
</dbReference>
<keyword evidence="11 16" id="KW-0676">Redox-active center</keyword>
<protein>
    <recommendedName>
        <fullName evidence="4 16">Dihydrolipoyl dehydrogenase</fullName>
        <ecNumber evidence="3 16">1.8.1.4</ecNumber>
    </recommendedName>
</protein>
<dbReference type="Pfam" id="PF07992">
    <property type="entry name" value="Pyr_redox_2"/>
    <property type="match status" value="1"/>
</dbReference>
<dbReference type="GO" id="GO:0006103">
    <property type="term" value="P:2-oxoglutarate metabolic process"/>
    <property type="evidence" value="ECO:0007669"/>
    <property type="project" value="TreeGrafter"/>
</dbReference>
<dbReference type="OrthoDB" id="9800167at2"/>
<keyword evidence="10" id="KW-1015">Disulfide bond</keyword>
<evidence type="ECO:0000256" key="15">
    <source>
        <dbReference type="PIRSR" id="PIRSR000350-4"/>
    </source>
</evidence>
<dbReference type="EC" id="1.8.1.4" evidence="3 16"/>
<evidence type="ECO:0000313" key="18">
    <source>
        <dbReference type="Proteomes" id="UP000466931"/>
    </source>
</evidence>
<dbReference type="NCBIfam" id="TIGR01350">
    <property type="entry name" value="lipoamide_DH"/>
    <property type="match status" value="1"/>
</dbReference>
<reference evidence="17" key="2">
    <citation type="submission" date="2020-02" db="EMBL/GenBank/DDBJ databases">
        <authorList>
            <person name="Matsumoto Y."/>
            <person name="Motooka D."/>
            <person name="Nakamura S."/>
        </authorList>
    </citation>
    <scope>NUCLEOTIDE SEQUENCE</scope>
    <source>
        <strain evidence="17">JCM 13671</strain>
    </source>
</reference>
<dbReference type="PANTHER" id="PTHR22912">
    <property type="entry name" value="DISULFIDE OXIDOREDUCTASE"/>
    <property type="match status" value="1"/>
</dbReference>
<comment type="similarity">
    <text evidence="2 16">Belongs to the class-I pyridine nucleotide-disulfide oxidoreductase family.</text>
</comment>
<keyword evidence="18" id="KW-1185">Reference proteome</keyword>
<evidence type="ECO:0000256" key="9">
    <source>
        <dbReference type="ARBA" id="ARBA00023027"/>
    </source>
</evidence>
<evidence type="ECO:0000256" key="4">
    <source>
        <dbReference type="ARBA" id="ARBA00016961"/>
    </source>
</evidence>
<accession>A0A7I7Y2I0</accession>
<keyword evidence="9 14" id="KW-0520">NAD</keyword>
<dbReference type="PIRSF" id="PIRSF000350">
    <property type="entry name" value="Mercury_reductase_MerA"/>
    <property type="match status" value="1"/>
</dbReference>
<keyword evidence="6 16" id="KW-0285">Flavoprotein</keyword>
<organism evidence="17 18">
    <name type="scientific">Mycolicibacterium confluentis</name>
    <dbReference type="NCBI Taxonomy" id="28047"/>
    <lineage>
        <taxon>Bacteria</taxon>
        <taxon>Bacillati</taxon>
        <taxon>Actinomycetota</taxon>
        <taxon>Actinomycetes</taxon>
        <taxon>Mycobacteriales</taxon>
        <taxon>Mycobacteriaceae</taxon>
        <taxon>Mycolicibacterium</taxon>
    </lineage>
</organism>
<comment type="miscellaneous">
    <text evidence="16">The active site is a redox-active disulfide bond.</text>
</comment>
<gene>
    <name evidence="17" type="ORF">MCNF_43840</name>
</gene>
<feature type="binding site" evidence="14">
    <location>
        <position position="301"/>
    </location>
    <ligand>
        <name>FAD</name>
        <dbReference type="ChEBI" id="CHEBI:57692"/>
    </ligand>
</feature>
<evidence type="ECO:0000256" key="13">
    <source>
        <dbReference type="PIRSR" id="PIRSR000350-2"/>
    </source>
</evidence>
<dbReference type="GO" id="GO:0050660">
    <property type="term" value="F:flavin adenine dinucleotide binding"/>
    <property type="evidence" value="ECO:0007669"/>
    <property type="project" value="InterPro"/>
</dbReference>
<dbReference type="InterPro" id="IPR001100">
    <property type="entry name" value="Pyr_nuc-diS_OxRdtase"/>
</dbReference>
<proteinExistence type="inferred from homology"/>
<evidence type="ECO:0000256" key="14">
    <source>
        <dbReference type="PIRSR" id="PIRSR000350-3"/>
    </source>
</evidence>
<evidence type="ECO:0000256" key="11">
    <source>
        <dbReference type="ARBA" id="ARBA00023284"/>
    </source>
</evidence>
<reference evidence="17" key="1">
    <citation type="journal article" date="2019" name="Emerg. Microbes Infect.">
        <title>Comprehensive subspecies identification of 175 nontuberculous mycobacteria species based on 7547 genomic profiles.</title>
        <authorList>
            <person name="Matsumoto Y."/>
            <person name="Kinjo T."/>
            <person name="Motooka D."/>
            <person name="Nabeya D."/>
            <person name="Jung N."/>
            <person name="Uechi K."/>
            <person name="Horii T."/>
            <person name="Iida T."/>
            <person name="Fujita J."/>
            <person name="Nakamura S."/>
        </authorList>
    </citation>
    <scope>NUCLEOTIDE SEQUENCE [LARGE SCALE GENOMIC DNA]</scope>
    <source>
        <strain evidence="17">JCM 13671</strain>
    </source>
</reference>